<dbReference type="RefSeq" id="WP_323574110.1">
    <property type="nucleotide sequence ID" value="NZ_JAYGJQ010000001.1"/>
</dbReference>
<dbReference type="Proteomes" id="UP001302274">
    <property type="component" value="Unassembled WGS sequence"/>
</dbReference>
<evidence type="ECO:0000256" key="1">
    <source>
        <dbReference type="SAM" id="SignalP"/>
    </source>
</evidence>
<dbReference type="EMBL" id="JAYGJQ010000001">
    <property type="protein sequence ID" value="MEA9354658.1"/>
    <property type="molecule type" value="Genomic_DNA"/>
</dbReference>
<reference evidence="2 3" key="1">
    <citation type="submission" date="2023-11" db="EMBL/GenBank/DDBJ databases">
        <title>A Novel Polar Bacteriovorax (B. antarcticus) Isolated from the Biocrust in Antarctica.</title>
        <authorList>
            <person name="Mun W."/>
            <person name="Choi S.Y."/>
            <person name="Mitchell R.J."/>
        </authorList>
    </citation>
    <scope>NUCLEOTIDE SEQUENCE [LARGE SCALE GENOMIC DNA]</scope>
    <source>
        <strain evidence="2 3">PP10</strain>
    </source>
</reference>
<feature type="signal peptide" evidence="1">
    <location>
        <begin position="1"/>
        <end position="20"/>
    </location>
</feature>
<accession>A0ABU5VNP5</accession>
<proteinExistence type="predicted"/>
<evidence type="ECO:0000313" key="3">
    <source>
        <dbReference type="Proteomes" id="UP001302274"/>
    </source>
</evidence>
<feature type="chain" id="PRO_5046354786" evidence="1">
    <location>
        <begin position="21"/>
        <end position="164"/>
    </location>
</feature>
<keyword evidence="1" id="KW-0732">Signal</keyword>
<keyword evidence="3" id="KW-1185">Reference proteome</keyword>
<organism evidence="2 3">
    <name type="scientific">Bacteriovorax antarcticus</name>
    <dbReference type="NCBI Taxonomy" id="3088717"/>
    <lineage>
        <taxon>Bacteria</taxon>
        <taxon>Pseudomonadati</taxon>
        <taxon>Bdellovibrionota</taxon>
        <taxon>Bacteriovoracia</taxon>
        <taxon>Bacteriovoracales</taxon>
        <taxon>Bacteriovoracaceae</taxon>
        <taxon>Bacteriovorax</taxon>
    </lineage>
</organism>
<protein>
    <submittedName>
        <fullName evidence="2">Pilus assembly protein PilP</fullName>
    </submittedName>
</protein>
<evidence type="ECO:0000313" key="2">
    <source>
        <dbReference type="EMBL" id="MEA9354658.1"/>
    </source>
</evidence>
<dbReference type="InterPro" id="IPR007446">
    <property type="entry name" value="PilP"/>
</dbReference>
<sequence>MKKINLALIIFFICTLATHAQEEAREYNLFKSKTYVKNPLDLRDPFKRKINKKKSLSQAKAQNHLDGIYSNVNTSLENKPLESLRVTGVVLGAERRAIVKVIGVTTESGEKDNNIYYLKEGMHVGENGAEVKAILPGGVVLVEKIRNVYDQDEYLETVIPVSND</sequence>
<gene>
    <name evidence="2" type="ORF">SHI21_00480</name>
</gene>
<dbReference type="Gene3D" id="2.30.30.830">
    <property type="match status" value="1"/>
</dbReference>
<name>A0ABU5VNP5_9BACT</name>
<comment type="caution">
    <text evidence="2">The sequence shown here is derived from an EMBL/GenBank/DDBJ whole genome shotgun (WGS) entry which is preliminary data.</text>
</comment>
<dbReference type="Pfam" id="PF04351">
    <property type="entry name" value="PilP"/>
    <property type="match status" value="1"/>
</dbReference>